<dbReference type="Proteomes" id="UP000694941">
    <property type="component" value="Unplaced"/>
</dbReference>
<dbReference type="GeneID" id="111083846"/>
<evidence type="ECO:0000313" key="2">
    <source>
        <dbReference type="Proteomes" id="UP000694941"/>
    </source>
</evidence>
<proteinExistence type="predicted"/>
<reference evidence="3 4" key="1">
    <citation type="submission" date="2025-05" db="UniProtKB">
        <authorList>
            <consortium name="RefSeq"/>
        </authorList>
    </citation>
    <scope>IDENTIFICATION</scope>
    <source>
        <tissue evidence="3 4">Muscle</tissue>
    </source>
</reference>
<dbReference type="RefSeq" id="XP_022236257.1">
    <property type="nucleotide sequence ID" value="XM_022380549.1"/>
</dbReference>
<name>A0ABM1RY02_LIMPO</name>
<evidence type="ECO:0000313" key="3">
    <source>
        <dbReference type="RefSeq" id="XP_022236256.1"/>
    </source>
</evidence>
<protein>
    <submittedName>
        <fullName evidence="3 4">Uncharacterized protein LOC111083846 isoform X1</fullName>
    </submittedName>
</protein>
<dbReference type="RefSeq" id="XP_022236256.1">
    <property type="nucleotide sequence ID" value="XM_022380548.1"/>
</dbReference>
<feature type="compositionally biased region" description="Low complexity" evidence="1">
    <location>
        <begin position="179"/>
        <end position="188"/>
    </location>
</feature>
<gene>
    <name evidence="3 4" type="primary">LOC111083846</name>
</gene>
<accession>A0ABM1RY02</accession>
<sequence length="300" mass="34398">MWRLAAKYQHLSETSVGAELYQIMKDHVLEPSSSDVGRQEVKSKPCCAKHKDTYDKEGYEEIVDPVQRAKKSKLERYSMVADRIKRRKRPTTKREWLDIYREIFKGIGIPNDKLENRDSWFSARKKPTRNIDLSEESDMIKDFWTAGHRGISEGIHPSRDESTKITNRLASKQDKVGKPGKPSSSGSPLEILEEIFEGAGYPREEANRKAAWINIHRVIFQQTGYSKEEACKIAVLLAINREIFEGSGQSINEAVRRAAWLAMHRDTLERTDILTEEAARSTAWLSLCRELVENETTSKS</sequence>
<evidence type="ECO:0000313" key="4">
    <source>
        <dbReference type="RefSeq" id="XP_022236257.1"/>
    </source>
</evidence>
<evidence type="ECO:0000256" key="1">
    <source>
        <dbReference type="SAM" id="MobiDB-lite"/>
    </source>
</evidence>
<feature type="region of interest" description="Disordered" evidence="1">
    <location>
        <begin position="169"/>
        <end position="189"/>
    </location>
</feature>
<organism evidence="2 4">
    <name type="scientific">Limulus polyphemus</name>
    <name type="common">Atlantic horseshoe crab</name>
    <dbReference type="NCBI Taxonomy" id="6850"/>
    <lineage>
        <taxon>Eukaryota</taxon>
        <taxon>Metazoa</taxon>
        <taxon>Ecdysozoa</taxon>
        <taxon>Arthropoda</taxon>
        <taxon>Chelicerata</taxon>
        <taxon>Merostomata</taxon>
        <taxon>Xiphosura</taxon>
        <taxon>Limulidae</taxon>
        <taxon>Limulus</taxon>
    </lineage>
</organism>
<keyword evidence="2" id="KW-1185">Reference proteome</keyword>